<dbReference type="InterPro" id="IPR027417">
    <property type="entry name" value="P-loop_NTPase"/>
</dbReference>
<feature type="domain" description="Double-GTPase 1" evidence="1">
    <location>
        <begin position="39"/>
        <end position="150"/>
    </location>
</feature>
<sequence>MEKTKRKIYKIGLFGYSGSGKSCILTALGMPRRPSPSGLSALWLPMGELDNSEHSNRLKAGKQWLEAAITQITKGEVPPPTAISDQFIFEYEFGTPEGRTFRIDIFDYSGELLNTRVDESQIAQNLRKIFSELDGILILAEAPNRQANSRDNEQTYHNIYGLSRVFAQVRSHKQEGANFDMPVAMVVNKWDRWSPDFKPLPSCPVPSFRSSNPNIDLTRPVKIPKNRFNFPVQKKLLDEFIGDQKNPAHKGLYDTLCNVMSQGNFELFPNQCFWQQSSGKYR</sequence>
<evidence type="ECO:0000313" key="2">
    <source>
        <dbReference type="EMBL" id="OUD11712.1"/>
    </source>
</evidence>
<organism evidence="2 3">
    <name type="scientific">Thioflexithrix psekupsensis</name>
    <dbReference type="NCBI Taxonomy" id="1570016"/>
    <lineage>
        <taxon>Bacteria</taxon>
        <taxon>Pseudomonadati</taxon>
        <taxon>Pseudomonadota</taxon>
        <taxon>Gammaproteobacteria</taxon>
        <taxon>Thiotrichales</taxon>
        <taxon>Thioflexithrix</taxon>
    </lineage>
</organism>
<proteinExistence type="predicted"/>
<gene>
    <name evidence="2" type="ORF">TPSD3_16810</name>
</gene>
<dbReference type="OrthoDB" id="8092964at2"/>
<accession>A0A251X3G8</accession>
<comment type="caution">
    <text evidence="2">The sequence shown here is derived from an EMBL/GenBank/DDBJ whole genome shotgun (WGS) entry which is preliminary data.</text>
</comment>
<dbReference type="InterPro" id="IPR045530">
    <property type="entry name" value="DO-GTPase1"/>
</dbReference>
<reference evidence="2 3" key="1">
    <citation type="submission" date="2016-12" db="EMBL/GenBank/DDBJ databases">
        <title>Thioflexothrix psekupsii D3 genome sequencing and assembly.</title>
        <authorList>
            <person name="Fomenkov A."/>
            <person name="Vincze T."/>
            <person name="Grabovich M."/>
            <person name="Anton B.P."/>
            <person name="Dubinina G."/>
            <person name="Orlova M."/>
            <person name="Belousova E."/>
            <person name="Roberts R.J."/>
        </authorList>
    </citation>
    <scope>NUCLEOTIDE SEQUENCE [LARGE SCALE GENOMIC DNA]</scope>
    <source>
        <strain evidence="2">D3</strain>
    </source>
</reference>
<dbReference type="SUPFAM" id="SSF52540">
    <property type="entry name" value="P-loop containing nucleoside triphosphate hydrolases"/>
    <property type="match status" value="1"/>
</dbReference>
<dbReference type="Proteomes" id="UP000194798">
    <property type="component" value="Unassembled WGS sequence"/>
</dbReference>
<protein>
    <recommendedName>
        <fullName evidence="1">Double-GTPase 1 domain-containing protein</fullName>
    </recommendedName>
</protein>
<dbReference type="Pfam" id="PF19975">
    <property type="entry name" value="DO-GTPase1"/>
    <property type="match status" value="1"/>
</dbReference>
<dbReference type="RefSeq" id="WP_086489726.1">
    <property type="nucleotide sequence ID" value="NZ_MSLT01000024.1"/>
</dbReference>
<keyword evidence="3" id="KW-1185">Reference proteome</keyword>
<dbReference type="EMBL" id="MSLT01000024">
    <property type="protein sequence ID" value="OUD11712.1"/>
    <property type="molecule type" value="Genomic_DNA"/>
</dbReference>
<evidence type="ECO:0000313" key="3">
    <source>
        <dbReference type="Proteomes" id="UP000194798"/>
    </source>
</evidence>
<name>A0A251X3G8_9GAMM</name>
<dbReference type="AlphaFoldDB" id="A0A251X3G8"/>
<dbReference type="Gene3D" id="3.40.50.300">
    <property type="entry name" value="P-loop containing nucleotide triphosphate hydrolases"/>
    <property type="match status" value="1"/>
</dbReference>
<evidence type="ECO:0000259" key="1">
    <source>
        <dbReference type="Pfam" id="PF19975"/>
    </source>
</evidence>